<keyword evidence="2" id="KW-0418">Kinase</keyword>
<proteinExistence type="predicted"/>
<dbReference type="AlphaFoldDB" id="A0A9W9WEB5"/>
<feature type="domain" description="Protein kinase" evidence="1">
    <location>
        <begin position="14"/>
        <end position="253"/>
    </location>
</feature>
<reference evidence="2" key="1">
    <citation type="submission" date="2022-12" db="EMBL/GenBank/DDBJ databases">
        <authorList>
            <person name="Petersen C."/>
        </authorList>
    </citation>
    <scope>NUCLEOTIDE SEQUENCE</scope>
    <source>
        <strain evidence="2">IBT 17660</strain>
    </source>
</reference>
<dbReference type="GO" id="GO:0004672">
    <property type="term" value="F:protein kinase activity"/>
    <property type="evidence" value="ECO:0007669"/>
    <property type="project" value="InterPro"/>
</dbReference>
<organism evidence="2 3">
    <name type="scientific">Penicillium desertorum</name>
    <dbReference type="NCBI Taxonomy" id="1303715"/>
    <lineage>
        <taxon>Eukaryota</taxon>
        <taxon>Fungi</taxon>
        <taxon>Dikarya</taxon>
        <taxon>Ascomycota</taxon>
        <taxon>Pezizomycotina</taxon>
        <taxon>Eurotiomycetes</taxon>
        <taxon>Eurotiomycetidae</taxon>
        <taxon>Eurotiales</taxon>
        <taxon>Aspergillaceae</taxon>
        <taxon>Penicillium</taxon>
    </lineage>
</organism>
<evidence type="ECO:0000313" key="3">
    <source>
        <dbReference type="Proteomes" id="UP001147760"/>
    </source>
</evidence>
<dbReference type="Pfam" id="PF00069">
    <property type="entry name" value="Pkinase"/>
    <property type="match status" value="1"/>
</dbReference>
<keyword evidence="2" id="KW-0808">Transferase</keyword>
<dbReference type="OrthoDB" id="1668230at2759"/>
<protein>
    <submittedName>
        <fullName evidence="2">Serine/threonine-protein kinase HT1</fullName>
    </submittedName>
</protein>
<sequence>MASSLFLGLDGEPISDSEVLGYGRTGVVICRDNLAVKIPLRHPWSSDTDVQSNVEVIEREQDVYHRFNRFPREQVDHIVPCLGLKKNATHLACMGYGKLRDYLAKNQPSRAVQITWFRQMVQALEQVHDKCVLVADIASCNFLLDSDLSIKICDFSGSSLLPIGTVMEMADDDRYSIQTDIGQLDFDLFWGGIPMDGRAIWPPQDSLPSTDGLWLGPIIARCWVEGGFQNAHALSHALGSVDLMGITDEDTGL</sequence>
<dbReference type="Gene3D" id="1.10.510.10">
    <property type="entry name" value="Transferase(Phosphotransferase) domain 1"/>
    <property type="match status" value="1"/>
</dbReference>
<dbReference type="InterPro" id="IPR000719">
    <property type="entry name" value="Prot_kinase_dom"/>
</dbReference>
<reference evidence="2" key="2">
    <citation type="journal article" date="2023" name="IMA Fungus">
        <title>Comparative genomic study of the Penicillium genus elucidates a diverse pangenome and 15 lateral gene transfer events.</title>
        <authorList>
            <person name="Petersen C."/>
            <person name="Sorensen T."/>
            <person name="Nielsen M.R."/>
            <person name="Sondergaard T.E."/>
            <person name="Sorensen J.L."/>
            <person name="Fitzpatrick D.A."/>
            <person name="Frisvad J.C."/>
            <person name="Nielsen K.L."/>
        </authorList>
    </citation>
    <scope>NUCLEOTIDE SEQUENCE</scope>
    <source>
        <strain evidence="2">IBT 17660</strain>
    </source>
</reference>
<accession>A0A9W9WEB5</accession>
<keyword evidence="3" id="KW-1185">Reference proteome</keyword>
<dbReference type="SUPFAM" id="SSF56112">
    <property type="entry name" value="Protein kinase-like (PK-like)"/>
    <property type="match status" value="1"/>
</dbReference>
<dbReference type="EMBL" id="JAPWDO010000009">
    <property type="protein sequence ID" value="KAJ5456413.1"/>
    <property type="molecule type" value="Genomic_DNA"/>
</dbReference>
<comment type="caution">
    <text evidence="2">The sequence shown here is derived from an EMBL/GenBank/DDBJ whole genome shotgun (WGS) entry which is preliminary data.</text>
</comment>
<dbReference type="InterPro" id="IPR011009">
    <property type="entry name" value="Kinase-like_dom_sf"/>
</dbReference>
<name>A0A9W9WEB5_9EURO</name>
<evidence type="ECO:0000313" key="2">
    <source>
        <dbReference type="EMBL" id="KAJ5456413.1"/>
    </source>
</evidence>
<dbReference type="GO" id="GO:0005524">
    <property type="term" value="F:ATP binding"/>
    <property type="evidence" value="ECO:0007669"/>
    <property type="project" value="InterPro"/>
</dbReference>
<gene>
    <name evidence="2" type="ORF">N7530_011687</name>
</gene>
<dbReference type="Proteomes" id="UP001147760">
    <property type="component" value="Unassembled WGS sequence"/>
</dbReference>
<dbReference type="PROSITE" id="PS50011">
    <property type="entry name" value="PROTEIN_KINASE_DOM"/>
    <property type="match status" value="1"/>
</dbReference>
<evidence type="ECO:0000259" key="1">
    <source>
        <dbReference type="PROSITE" id="PS50011"/>
    </source>
</evidence>